<sequence length="497" mass="53187">MSDTLVDFDEVLTRYEPVIGLETHVELGTASKMFCGCSTTFGAEPNTQTCPVCLGLPGSLPVVNAAAIEATIRIGLALGCRIATWSRFARKNYFYPDIPKGFQTSQYDEPLCIAGHLDVEVDGETHRVEIERVHLEEDTGKNLHVGGATGRIHGASHSLVDFNRAGIPLVEIVTRPIPGTGAQAPEVAKAYVTELREILLALGVSEVRMEQGNLRCDVNTSLAPVGSLEWGTRTETKNVNSLRSVERSVRHEMRRQAAVLDAGQRVLQETRHFHEDSGSTSPGRSKEEATDYRYFPEPDLVPVAPDAEWVEKLTAELPELPGARRTRLQEEWGLSATEMSWLTGAGALGLVDATVAAGATPGDARKWWLGELARRANDAGVELAELAITPRQVAELTALVSAGTVNDQLARQALDGVLAGEGDPAQVVESRGLAVLGESDELVSAVEAAIAGAPDVVAKVQGGKVQALGALVGAVMKTTRGKADAATVRRMLEERVL</sequence>
<evidence type="ECO:0000256" key="4">
    <source>
        <dbReference type="ARBA" id="ARBA00022598"/>
    </source>
</evidence>
<dbReference type="InterPro" id="IPR018027">
    <property type="entry name" value="Asn/Gln_amidotransferase"/>
</dbReference>
<dbReference type="InterPro" id="IPR006075">
    <property type="entry name" value="Asn/Gln-tRNA_Trfase_suB/E_cat"/>
</dbReference>
<dbReference type="GO" id="GO:0005524">
    <property type="term" value="F:ATP binding"/>
    <property type="evidence" value="ECO:0007669"/>
    <property type="project" value="UniProtKB-KW"/>
</dbReference>
<evidence type="ECO:0000256" key="5">
    <source>
        <dbReference type="ARBA" id="ARBA00022741"/>
    </source>
</evidence>
<dbReference type="EC" id="6.3.5.-" evidence="11"/>
<evidence type="ECO:0000313" key="14">
    <source>
        <dbReference type="Proteomes" id="UP000470246"/>
    </source>
</evidence>
<comment type="function">
    <text evidence="8 11">Allows the formation of correctly charged Asn-tRNA(Asn) or Gln-tRNA(Gln) through the transamidation of misacylated Asp-tRNA(Asn) or Glu-tRNA(Gln) in organisms which lack either or both of asparaginyl-tRNA or glutaminyl-tRNA synthetases. The reaction takes place in the presence of glutamine and ATP through an activated phospho-Asp-tRNA(Asn) or phospho-Glu-tRNA(Gln).</text>
</comment>
<keyword evidence="4 11" id="KW-0436">Ligase</keyword>
<evidence type="ECO:0000256" key="11">
    <source>
        <dbReference type="HAMAP-Rule" id="MF_00121"/>
    </source>
</evidence>
<dbReference type="EMBL" id="JAAGWF010000007">
    <property type="protein sequence ID" value="NEK57458.1"/>
    <property type="molecule type" value="Genomic_DNA"/>
</dbReference>
<comment type="catalytic activity">
    <reaction evidence="10 11">
        <text>L-glutamyl-tRNA(Gln) + L-glutamine + ATP + H2O = L-glutaminyl-tRNA(Gln) + L-glutamate + ADP + phosphate + H(+)</text>
        <dbReference type="Rhea" id="RHEA:17521"/>
        <dbReference type="Rhea" id="RHEA-COMP:9681"/>
        <dbReference type="Rhea" id="RHEA-COMP:9684"/>
        <dbReference type="ChEBI" id="CHEBI:15377"/>
        <dbReference type="ChEBI" id="CHEBI:15378"/>
        <dbReference type="ChEBI" id="CHEBI:29985"/>
        <dbReference type="ChEBI" id="CHEBI:30616"/>
        <dbReference type="ChEBI" id="CHEBI:43474"/>
        <dbReference type="ChEBI" id="CHEBI:58359"/>
        <dbReference type="ChEBI" id="CHEBI:78520"/>
        <dbReference type="ChEBI" id="CHEBI:78521"/>
        <dbReference type="ChEBI" id="CHEBI:456216"/>
    </reaction>
</comment>
<evidence type="ECO:0000256" key="3">
    <source>
        <dbReference type="ARBA" id="ARBA00016923"/>
    </source>
</evidence>
<dbReference type="Proteomes" id="UP000470246">
    <property type="component" value="Unassembled WGS sequence"/>
</dbReference>
<dbReference type="Pfam" id="PF02637">
    <property type="entry name" value="GatB_Yqey"/>
    <property type="match status" value="1"/>
</dbReference>
<dbReference type="PANTHER" id="PTHR11659">
    <property type="entry name" value="GLUTAMYL-TRNA GLN AMIDOTRANSFERASE SUBUNIT B MITOCHONDRIAL AND PROKARYOTIC PET112-RELATED"/>
    <property type="match status" value="1"/>
</dbReference>
<comment type="similarity">
    <text evidence="1 11">Belongs to the GatB/GatE family. GatB subfamily.</text>
</comment>
<evidence type="ECO:0000259" key="12">
    <source>
        <dbReference type="SMART" id="SM00845"/>
    </source>
</evidence>
<dbReference type="InterPro" id="IPR004413">
    <property type="entry name" value="GatB"/>
</dbReference>
<protein>
    <recommendedName>
        <fullName evidence="3 11">Aspartyl/glutamyl-tRNA(Asn/Gln) amidotransferase subunit B</fullName>
        <shortName evidence="11">Asp/Glu-ADT subunit B</shortName>
        <ecNumber evidence="11">6.3.5.-</ecNumber>
    </recommendedName>
</protein>
<dbReference type="HAMAP" id="MF_00121">
    <property type="entry name" value="GatB"/>
    <property type="match status" value="1"/>
</dbReference>
<feature type="domain" description="Asn/Gln amidotransferase" evidence="12">
    <location>
        <begin position="349"/>
        <end position="496"/>
    </location>
</feature>
<dbReference type="GO" id="GO:0050567">
    <property type="term" value="F:glutaminyl-tRNA synthase (glutamine-hydrolyzing) activity"/>
    <property type="evidence" value="ECO:0007669"/>
    <property type="project" value="UniProtKB-UniRule"/>
</dbReference>
<dbReference type="InterPro" id="IPR003789">
    <property type="entry name" value="Asn/Gln_tRNA_amidoTrase-B-like"/>
</dbReference>
<evidence type="ECO:0000256" key="8">
    <source>
        <dbReference type="ARBA" id="ARBA00024799"/>
    </source>
</evidence>
<keyword evidence="13" id="KW-0808">Transferase</keyword>
<dbReference type="InterPro" id="IPR014746">
    <property type="entry name" value="Gln_synth/guanido_kin_cat_dom"/>
</dbReference>
<dbReference type="NCBIfam" id="NF004014">
    <property type="entry name" value="PRK05477.1-4"/>
    <property type="match status" value="1"/>
</dbReference>
<organism evidence="13 14">
    <name type="scientific">Geodermatophilus sabuli</name>
    <dbReference type="NCBI Taxonomy" id="1564158"/>
    <lineage>
        <taxon>Bacteria</taxon>
        <taxon>Bacillati</taxon>
        <taxon>Actinomycetota</taxon>
        <taxon>Actinomycetes</taxon>
        <taxon>Geodermatophilales</taxon>
        <taxon>Geodermatophilaceae</taxon>
        <taxon>Geodermatophilus</taxon>
    </lineage>
</organism>
<dbReference type="NCBIfam" id="NF004012">
    <property type="entry name" value="PRK05477.1-2"/>
    <property type="match status" value="1"/>
</dbReference>
<dbReference type="Gene3D" id="1.10.10.410">
    <property type="match status" value="1"/>
</dbReference>
<dbReference type="InterPro" id="IPR017959">
    <property type="entry name" value="Asn/Gln-tRNA_amidoTrfase_suB/E"/>
</dbReference>
<keyword evidence="6 11" id="KW-0067">ATP-binding</keyword>
<dbReference type="Pfam" id="PF02934">
    <property type="entry name" value="GatB_N"/>
    <property type="match status" value="1"/>
</dbReference>
<evidence type="ECO:0000256" key="6">
    <source>
        <dbReference type="ARBA" id="ARBA00022840"/>
    </source>
</evidence>
<reference evidence="13 14" key="1">
    <citation type="submission" date="2020-02" db="EMBL/GenBank/DDBJ databases">
        <title>Geodermatophilus sabuli CPCC 205279 I12A-02694.</title>
        <authorList>
            <person name="Jiang Z."/>
        </authorList>
    </citation>
    <scope>NUCLEOTIDE SEQUENCE [LARGE SCALE GENOMIC DNA]</scope>
    <source>
        <strain evidence="13 14">I12A-02694</strain>
    </source>
</reference>
<evidence type="ECO:0000256" key="9">
    <source>
        <dbReference type="ARBA" id="ARBA00047380"/>
    </source>
</evidence>
<gene>
    <name evidence="11 13" type="primary">gatB</name>
    <name evidence="13" type="ORF">GCU56_06165</name>
</gene>
<evidence type="ECO:0000256" key="2">
    <source>
        <dbReference type="ARBA" id="ARBA00011123"/>
    </source>
</evidence>
<comment type="caution">
    <text evidence="13">The sequence shown here is derived from an EMBL/GenBank/DDBJ whole genome shotgun (WGS) entry which is preliminary data.</text>
</comment>
<comment type="subunit">
    <text evidence="2 11">Heterotrimer of A, B and C subunits.</text>
</comment>
<dbReference type="SUPFAM" id="SSF55931">
    <property type="entry name" value="Glutamine synthetase/guanido kinase"/>
    <property type="match status" value="1"/>
</dbReference>
<proteinExistence type="inferred from homology"/>
<dbReference type="GO" id="GO:0006412">
    <property type="term" value="P:translation"/>
    <property type="evidence" value="ECO:0007669"/>
    <property type="project" value="UniProtKB-UniRule"/>
</dbReference>
<dbReference type="SMART" id="SM00845">
    <property type="entry name" value="GatB_Yqey"/>
    <property type="match status" value="1"/>
</dbReference>
<keyword evidence="7 11" id="KW-0648">Protein biosynthesis</keyword>
<dbReference type="NCBIfam" id="NF004013">
    <property type="entry name" value="PRK05477.1-3"/>
    <property type="match status" value="1"/>
</dbReference>
<dbReference type="AlphaFoldDB" id="A0A7K3VYL2"/>
<evidence type="ECO:0000256" key="7">
    <source>
        <dbReference type="ARBA" id="ARBA00022917"/>
    </source>
</evidence>
<evidence type="ECO:0000256" key="1">
    <source>
        <dbReference type="ARBA" id="ARBA00005306"/>
    </source>
</evidence>
<dbReference type="RefSeq" id="WP_163480623.1">
    <property type="nucleotide sequence ID" value="NZ_JAAGWF010000007.1"/>
</dbReference>
<dbReference type="SUPFAM" id="SSF89095">
    <property type="entry name" value="GatB/YqeY motif"/>
    <property type="match status" value="1"/>
</dbReference>
<evidence type="ECO:0000256" key="10">
    <source>
        <dbReference type="ARBA" id="ARBA00047913"/>
    </source>
</evidence>
<accession>A0A7K3VYL2</accession>
<keyword evidence="14" id="KW-1185">Reference proteome</keyword>
<evidence type="ECO:0000313" key="13">
    <source>
        <dbReference type="EMBL" id="NEK57458.1"/>
    </source>
</evidence>
<name>A0A7K3VYL2_9ACTN</name>
<keyword evidence="5 11" id="KW-0547">Nucleotide-binding</keyword>
<dbReference type="GO" id="GO:0016740">
    <property type="term" value="F:transferase activity"/>
    <property type="evidence" value="ECO:0007669"/>
    <property type="project" value="UniProtKB-KW"/>
</dbReference>
<dbReference type="NCBIfam" id="TIGR00133">
    <property type="entry name" value="gatB"/>
    <property type="match status" value="1"/>
</dbReference>
<dbReference type="GO" id="GO:0070681">
    <property type="term" value="P:glutaminyl-tRNAGln biosynthesis via transamidation"/>
    <property type="evidence" value="ECO:0007669"/>
    <property type="project" value="TreeGrafter"/>
</dbReference>
<dbReference type="PANTHER" id="PTHR11659:SF0">
    <property type="entry name" value="GLUTAMYL-TRNA(GLN) AMIDOTRANSFERASE SUBUNIT B, MITOCHONDRIAL"/>
    <property type="match status" value="1"/>
</dbReference>
<comment type="catalytic activity">
    <reaction evidence="9 11">
        <text>L-aspartyl-tRNA(Asn) + L-glutamine + ATP + H2O = L-asparaginyl-tRNA(Asn) + L-glutamate + ADP + phosphate + 2 H(+)</text>
        <dbReference type="Rhea" id="RHEA:14513"/>
        <dbReference type="Rhea" id="RHEA-COMP:9674"/>
        <dbReference type="Rhea" id="RHEA-COMP:9677"/>
        <dbReference type="ChEBI" id="CHEBI:15377"/>
        <dbReference type="ChEBI" id="CHEBI:15378"/>
        <dbReference type="ChEBI" id="CHEBI:29985"/>
        <dbReference type="ChEBI" id="CHEBI:30616"/>
        <dbReference type="ChEBI" id="CHEBI:43474"/>
        <dbReference type="ChEBI" id="CHEBI:58359"/>
        <dbReference type="ChEBI" id="CHEBI:78515"/>
        <dbReference type="ChEBI" id="CHEBI:78516"/>
        <dbReference type="ChEBI" id="CHEBI:456216"/>
    </reaction>
</comment>
<dbReference type="InterPro" id="IPR017958">
    <property type="entry name" value="Gln-tRNA_amidoTrfase_suB_CS"/>
</dbReference>
<dbReference type="InterPro" id="IPR023168">
    <property type="entry name" value="GatB_Yqey_C_2"/>
</dbReference>
<dbReference type="PROSITE" id="PS01234">
    <property type="entry name" value="GATB"/>
    <property type="match status" value="1"/>
</dbReference>